<keyword evidence="3" id="KW-1185">Reference proteome</keyword>
<feature type="compositionally biased region" description="Pro residues" evidence="1">
    <location>
        <begin position="50"/>
        <end position="65"/>
    </location>
</feature>
<feature type="compositionally biased region" description="Low complexity" evidence="1">
    <location>
        <begin position="10"/>
        <end position="49"/>
    </location>
</feature>
<feature type="compositionally biased region" description="Low complexity" evidence="1">
    <location>
        <begin position="66"/>
        <end position="82"/>
    </location>
</feature>
<reference evidence="2 3" key="1">
    <citation type="journal article" date="2024" name="IMA Fungus">
        <title>Apiospora arundinis, a panoply of carbohydrate-active enzymes and secondary metabolites.</title>
        <authorList>
            <person name="Sorensen T."/>
            <person name="Petersen C."/>
            <person name="Muurmann A.T."/>
            <person name="Christiansen J.V."/>
            <person name="Brundto M.L."/>
            <person name="Overgaard C.K."/>
            <person name="Boysen A.T."/>
            <person name="Wollenberg R.D."/>
            <person name="Larsen T.O."/>
            <person name="Sorensen J.L."/>
            <person name="Nielsen K.L."/>
            <person name="Sondergaard T.E."/>
        </authorList>
    </citation>
    <scope>NUCLEOTIDE SEQUENCE [LARGE SCALE GENOMIC DNA]</scope>
    <source>
        <strain evidence="2 3">AAU 773</strain>
    </source>
</reference>
<name>A0ABR2HYE6_9PEZI</name>
<proteinExistence type="predicted"/>
<evidence type="ECO:0000313" key="2">
    <source>
        <dbReference type="EMBL" id="KAK8855142.1"/>
    </source>
</evidence>
<sequence>MGLFGRSKDSGSGARSSQSSNNSSSRSEQRGQRQQQQQQQPQQQTRGFGPPAPPPPFPPPPPPQGPSRARPAAAQPAERPPGSIGIGVETEFLLDVRRPVPGENQSMRLFAREMCKRYNTLVPARHPRMFSLVQNMFEGPTHLHWCMTQDPTIETAREPWGIEMVSPILSVYQGSLWRRDVDATWRFLEQNYTVTANEDCSTHVHMSLTDGYTVVQLKRLAQAIIHFEPAIEALLPPARRGNEYARSNWVDNENFAYRKLTRDQSIAVIEGCRDADEVINLMNPKQSRYFGWNFLALKKYSTVEFRRGASSLTVEDVFMWVDFAISFLQASMRVRGMEDFKMYPPSVGGLSMFVHFANLPSDPGMHVATHLDRLFAGRRPNDRVEPVPVGRLSAEKQKKLAMKIKADSQSNPMLAKIYYAQNSGVI</sequence>
<dbReference type="SUPFAM" id="SSF81995">
    <property type="entry name" value="beta-sandwich domain of Sec23/24"/>
    <property type="match status" value="1"/>
</dbReference>
<evidence type="ECO:0000313" key="3">
    <source>
        <dbReference type="Proteomes" id="UP001390339"/>
    </source>
</evidence>
<dbReference type="EMBL" id="JAPCWZ010000007">
    <property type="protein sequence ID" value="KAK8855142.1"/>
    <property type="molecule type" value="Genomic_DNA"/>
</dbReference>
<accession>A0ABR2HYE6</accession>
<dbReference type="PANTHER" id="PTHR36847">
    <property type="entry name" value="AMIDOLIGASE ENZYME"/>
    <property type="match status" value="1"/>
</dbReference>
<protein>
    <recommendedName>
        <fullName evidence="4">Amidoligase enzyme</fullName>
    </recommendedName>
</protein>
<organism evidence="2 3">
    <name type="scientific">Apiospora arundinis</name>
    <dbReference type="NCBI Taxonomy" id="335852"/>
    <lineage>
        <taxon>Eukaryota</taxon>
        <taxon>Fungi</taxon>
        <taxon>Dikarya</taxon>
        <taxon>Ascomycota</taxon>
        <taxon>Pezizomycotina</taxon>
        <taxon>Sordariomycetes</taxon>
        <taxon>Xylariomycetidae</taxon>
        <taxon>Amphisphaeriales</taxon>
        <taxon>Apiosporaceae</taxon>
        <taxon>Apiospora</taxon>
    </lineage>
</organism>
<comment type="caution">
    <text evidence="2">The sequence shown here is derived from an EMBL/GenBank/DDBJ whole genome shotgun (WGS) entry which is preliminary data.</text>
</comment>
<dbReference type="Pfam" id="PF12224">
    <property type="entry name" value="Amidoligase_2"/>
    <property type="match status" value="1"/>
</dbReference>
<feature type="region of interest" description="Disordered" evidence="1">
    <location>
        <begin position="1"/>
        <end position="86"/>
    </location>
</feature>
<dbReference type="PANTHER" id="PTHR36847:SF1">
    <property type="entry name" value="AMIDOLIGASE ENZYME"/>
    <property type="match status" value="1"/>
</dbReference>
<dbReference type="Proteomes" id="UP001390339">
    <property type="component" value="Unassembled WGS sequence"/>
</dbReference>
<evidence type="ECO:0008006" key="4">
    <source>
        <dbReference type="Google" id="ProtNLM"/>
    </source>
</evidence>
<dbReference type="InterPro" id="IPR022025">
    <property type="entry name" value="Amidoligase_2"/>
</dbReference>
<evidence type="ECO:0000256" key="1">
    <source>
        <dbReference type="SAM" id="MobiDB-lite"/>
    </source>
</evidence>
<gene>
    <name evidence="2" type="ORF">PGQ11_011054</name>
</gene>